<dbReference type="EMBL" id="NMQT01000211">
    <property type="protein sequence ID" value="OXM43741.1"/>
    <property type="molecule type" value="Genomic_DNA"/>
</dbReference>
<proteinExistence type="predicted"/>
<evidence type="ECO:0000313" key="4">
    <source>
        <dbReference type="Proteomes" id="UP000215223"/>
    </source>
</evidence>
<gene>
    <name evidence="3" type="ORF">CFP71_41215</name>
</gene>
<evidence type="ECO:0000259" key="1">
    <source>
        <dbReference type="PROSITE" id="PS51186"/>
    </source>
</evidence>
<evidence type="ECO:0000259" key="2">
    <source>
        <dbReference type="PROSITE" id="PS51819"/>
    </source>
</evidence>
<reference evidence="3 4" key="1">
    <citation type="submission" date="2017-07" db="EMBL/GenBank/DDBJ databases">
        <title>Amycolatopsis thailandensis Genome sequencing and assembly.</title>
        <authorList>
            <person name="Kaur N."/>
            <person name="Mayilraj S."/>
        </authorList>
    </citation>
    <scope>NUCLEOTIDE SEQUENCE [LARGE SCALE GENOMIC DNA]</scope>
    <source>
        <strain evidence="3 4">JCM 16380</strain>
    </source>
</reference>
<dbReference type="InterPro" id="IPR016181">
    <property type="entry name" value="Acyl_CoA_acyltransferase"/>
</dbReference>
<dbReference type="PANTHER" id="PTHR43792">
    <property type="entry name" value="GNAT FAMILY, PUTATIVE (AFU_ORTHOLOGUE AFUA_3G00765)-RELATED-RELATED"/>
    <property type="match status" value="1"/>
</dbReference>
<evidence type="ECO:0000313" key="3">
    <source>
        <dbReference type="EMBL" id="OXM43741.1"/>
    </source>
</evidence>
<dbReference type="SUPFAM" id="SSF55729">
    <property type="entry name" value="Acyl-CoA N-acyltransferases (Nat)"/>
    <property type="match status" value="1"/>
</dbReference>
<dbReference type="InterPro" id="IPR029068">
    <property type="entry name" value="Glyas_Bleomycin-R_OHBP_Dase"/>
</dbReference>
<feature type="domain" description="N-acetyltransferase" evidence="1">
    <location>
        <begin position="12"/>
        <end position="171"/>
    </location>
</feature>
<organism evidence="3 4">
    <name type="scientific">Amycolatopsis thailandensis</name>
    <dbReference type="NCBI Taxonomy" id="589330"/>
    <lineage>
        <taxon>Bacteria</taxon>
        <taxon>Bacillati</taxon>
        <taxon>Actinomycetota</taxon>
        <taxon>Actinomycetes</taxon>
        <taxon>Pseudonocardiales</taxon>
        <taxon>Pseudonocardiaceae</taxon>
        <taxon>Amycolatopsis</taxon>
    </lineage>
</organism>
<dbReference type="RefSeq" id="WP_093939305.1">
    <property type="nucleotide sequence ID" value="NZ_NMQT01000211.1"/>
</dbReference>
<dbReference type="PROSITE" id="PS51186">
    <property type="entry name" value="GNAT"/>
    <property type="match status" value="1"/>
</dbReference>
<dbReference type="CDD" id="cd04301">
    <property type="entry name" value="NAT_SF"/>
    <property type="match status" value="1"/>
</dbReference>
<dbReference type="InterPro" id="IPR000182">
    <property type="entry name" value="GNAT_dom"/>
</dbReference>
<keyword evidence="3" id="KW-0808">Transferase</keyword>
<dbReference type="OrthoDB" id="21342at2"/>
<dbReference type="GO" id="GO:0016747">
    <property type="term" value="F:acyltransferase activity, transferring groups other than amino-acyl groups"/>
    <property type="evidence" value="ECO:0007669"/>
    <property type="project" value="InterPro"/>
</dbReference>
<dbReference type="Gene3D" id="3.10.180.10">
    <property type="entry name" value="2,3-Dihydroxybiphenyl 1,2-Dioxygenase, domain 1"/>
    <property type="match status" value="1"/>
</dbReference>
<dbReference type="InterPro" id="IPR037523">
    <property type="entry name" value="VOC_core"/>
</dbReference>
<dbReference type="PANTHER" id="PTHR43792:SF1">
    <property type="entry name" value="N-ACETYLTRANSFERASE DOMAIN-CONTAINING PROTEIN"/>
    <property type="match status" value="1"/>
</dbReference>
<accession>A0A229RB98</accession>
<dbReference type="Pfam" id="PF13302">
    <property type="entry name" value="Acetyltransf_3"/>
    <property type="match status" value="1"/>
</dbReference>
<sequence>MNSPPAIETARLRLRALTEADTEAIVKLFADPAMSAHFAVPLTEPDLVREMVGRRLSYDGPAGMGHWAIERDGEVIGLAHLRPSAELPGEVPEIGYYLSRAHGGQGLATEAARALLAHGLVGLGLSSVWALVGESNVASQNLVRRLGFLDVGGGDHYGSGPHRVFVALPSDHGRAHHIELWVPDLARAEESWGWLLLELGWREFQRWPAGVSWKHGATYLVVERSPALSGEKHERTAPGLNHLALHVESPDRVDELASKALEHGWSAMFADRYPNAGGDHHYAAYLENADGFEVELVALPGTDVTRPG</sequence>
<dbReference type="InterPro" id="IPR051531">
    <property type="entry name" value="N-acetyltransferase"/>
</dbReference>
<dbReference type="PROSITE" id="PS51819">
    <property type="entry name" value="VOC"/>
    <property type="match status" value="1"/>
</dbReference>
<comment type="caution">
    <text evidence="3">The sequence shown here is derived from an EMBL/GenBank/DDBJ whole genome shotgun (WGS) entry which is preliminary data.</text>
</comment>
<dbReference type="Pfam" id="PF13669">
    <property type="entry name" value="Glyoxalase_4"/>
    <property type="match status" value="1"/>
</dbReference>
<feature type="domain" description="VOC" evidence="2">
    <location>
        <begin position="174"/>
        <end position="299"/>
    </location>
</feature>
<dbReference type="AlphaFoldDB" id="A0A229RB98"/>
<keyword evidence="4" id="KW-1185">Reference proteome</keyword>
<dbReference type="Gene3D" id="3.40.630.30">
    <property type="match status" value="1"/>
</dbReference>
<protein>
    <submittedName>
        <fullName evidence="3">GNAT family N-acetyltransferase</fullName>
    </submittedName>
</protein>
<dbReference type="Proteomes" id="UP000215223">
    <property type="component" value="Unassembled WGS sequence"/>
</dbReference>
<name>A0A229RB98_9PSEU</name>
<dbReference type="SUPFAM" id="SSF54593">
    <property type="entry name" value="Glyoxalase/Bleomycin resistance protein/Dihydroxybiphenyl dioxygenase"/>
    <property type="match status" value="1"/>
</dbReference>